<organism evidence="1 2">
    <name type="scientific">Microthlaspi erraticum</name>
    <dbReference type="NCBI Taxonomy" id="1685480"/>
    <lineage>
        <taxon>Eukaryota</taxon>
        <taxon>Viridiplantae</taxon>
        <taxon>Streptophyta</taxon>
        <taxon>Embryophyta</taxon>
        <taxon>Tracheophyta</taxon>
        <taxon>Spermatophyta</taxon>
        <taxon>Magnoliopsida</taxon>
        <taxon>eudicotyledons</taxon>
        <taxon>Gunneridae</taxon>
        <taxon>Pentapetalae</taxon>
        <taxon>rosids</taxon>
        <taxon>malvids</taxon>
        <taxon>Brassicales</taxon>
        <taxon>Brassicaceae</taxon>
        <taxon>Coluteocarpeae</taxon>
        <taxon>Microthlaspi</taxon>
    </lineage>
</organism>
<keyword evidence="2" id="KW-1185">Reference proteome</keyword>
<comment type="caution">
    <text evidence="1">The sequence shown here is derived from an EMBL/GenBank/DDBJ whole genome shotgun (WGS) entry which is preliminary data.</text>
</comment>
<sequence>MLSDVLRSCNIGNLMDPALLCTIKMTAWKDFGDGILILSRLYLALSINFGCFDDCQLSWAIVRFKQDVLKKLEDRLTDVNGFARETIESNIFDLCKSLFDDYGLMGLAEKGVAEANEFDRDAIETDVLEIWKSLFDVEAKEATPTLQATKNGILSDLFQPIDDKLAAEPQQY</sequence>
<gene>
    <name evidence="1" type="ORF">MERR_LOCUS14814</name>
</gene>
<proteinExistence type="predicted"/>
<protein>
    <submittedName>
        <fullName evidence="1">Uncharacterized protein</fullName>
    </submittedName>
</protein>
<dbReference type="EMBL" id="CACVBM020001058">
    <property type="protein sequence ID" value="CAA7027579.1"/>
    <property type="molecule type" value="Genomic_DNA"/>
</dbReference>
<accession>A0A6D2IHP0</accession>
<evidence type="ECO:0000313" key="1">
    <source>
        <dbReference type="EMBL" id="CAA7027579.1"/>
    </source>
</evidence>
<evidence type="ECO:0000313" key="2">
    <source>
        <dbReference type="Proteomes" id="UP000467841"/>
    </source>
</evidence>
<dbReference type="AlphaFoldDB" id="A0A6D2IHP0"/>
<dbReference type="Proteomes" id="UP000467841">
    <property type="component" value="Unassembled WGS sequence"/>
</dbReference>
<reference evidence="1" key="1">
    <citation type="submission" date="2020-01" db="EMBL/GenBank/DDBJ databases">
        <authorList>
            <person name="Mishra B."/>
        </authorList>
    </citation>
    <scope>NUCLEOTIDE SEQUENCE [LARGE SCALE GENOMIC DNA]</scope>
</reference>
<name>A0A6D2IHP0_9BRAS</name>